<dbReference type="EMBL" id="ANHZ02000002">
    <property type="protein sequence ID" value="EME37766.1"/>
    <property type="molecule type" value="Genomic_DNA"/>
</dbReference>
<dbReference type="RefSeq" id="WP_006213524.1">
    <property type="nucleotide sequence ID" value="NZ_ANHZ02000002.1"/>
</dbReference>
<evidence type="ECO:0000313" key="1">
    <source>
        <dbReference type="EMBL" id="EME37766.1"/>
    </source>
</evidence>
<dbReference type="Gene3D" id="2.60.40.2300">
    <property type="entry name" value="Neutral/alkaline non-lysosomal ceramidase, C-terminal domain"/>
    <property type="match status" value="1"/>
</dbReference>
<evidence type="ECO:0000313" key="2">
    <source>
        <dbReference type="Proteomes" id="UP000009877"/>
    </source>
</evidence>
<organism evidence="1 2">
    <name type="scientific">Kocuria palustris PEL</name>
    <dbReference type="NCBI Taxonomy" id="1236550"/>
    <lineage>
        <taxon>Bacteria</taxon>
        <taxon>Bacillati</taxon>
        <taxon>Actinomycetota</taxon>
        <taxon>Actinomycetes</taxon>
        <taxon>Micrococcales</taxon>
        <taxon>Micrococcaceae</taxon>
        <taxon>Kocuria</taxon>
    </lineage>
</organism>
<gene>
    <name evidence="1" type="ORF">C884_01140</name>
</gene>
<accession>M2XF77</accession>
<protein>
    <submittedName>
        <fullName evidence="1">Uncharacterized protein</fullName>
    </submittedName>
</protein>
<dbReference type="AlphaFoldDB" id="M2XF77"/>
<reference evidence="1 2" key="1">
    <citation type="journal article" date="2014" name="Genome Announc.">
        <title>Draft Genome Sequence of Kocuria palustris PEL.</title>
        <authorList>
            <person name="Sharma G."/>
            <person name="Khatri I."/>
            <person name="Subramanian S."/>
        </authorList>
    </citation>
    <scope>NUCLEOTIDE SEQUENCE [LARGE SCALE GENOMIC DNA]</scope>
    <source>
        <strain evidence="1 2">PEL</strain>
    </source>
</reference>
<name>M2XF77_9MICC</name>
<dbReference type="Proteomes" id="UP000009877">
    <property type="component" value="Unassembled WGS sequence"/>
</dbReference>
<comment type="caution">
    <text evidence="1">The sequence shown here is derived from an EMBL/GenBank/DDBJ whole genome shotgun (WGS) entry which is preliminary data.</text>
</comment>
<sequence length="43" mass="4782">MTLEWTVPAGAAGTCRFVYQGDRRTGLRRIPPITATSRAFTVR</sequence>
<keyword evidence="2" id="KW-1185">Reference proteome</keyword>
<proteinExistence type="predicted"/>
<dbReference type="InterPro" id="IPR038445">
    <property type="entry name" value="NCDase_C_sf"/>
</dbReference>